<dbReference type="HOGENOM" id="CLU_2714900_0_0_0"/>
<gene>
    <name evidence="1" type="ORF">NIDE3381</name>
</gene>
<dbReference type="KEGG" id="nde:NIDE3381"/>
<sequence>MANESSSTSDVTQSTDWNADNQNLLAATLSATPVQRLAWLEEALQLAYASDALKPRSLITQRDWDATSSGPR</sequence>
<name>D8PII0_9BACT</name>
<evidence type="ECO:0000313" key="2">
    <source>
        <dbReference type="Proteomes" id="UP000001660"/>
    </source>
</evidence>
<proteinExistence type="predicted"/>
<evidence type="ECO:0000313" key="1">
    <source>
        <dbReference type="EMBL" id="CBK43067.1"/>
    </source>
</evidence>
<organism evidence="1 2">
    <name type="scientific">Nitrospira defluvii</name>
    <dbReference type="NCBI Taxonomy" id="330214"/>
    <lineage>
        <taxon>Bacteria</taxon>
        <taxon>Pseudomonadati</taxon>
        <taxon>Nitrospirota</taxon>
        <taxon>Nitrospiria</taxon>
        <taxon>Nitrospirales</taxon>
        <taxon>Nitrospiraceae</taxon>
        <taxon>Nitrospira</taxon>
    </lineage>
</organism>
<dbReference type="Proteomes" id="UP000001660">
    <property type="component" value="Chromosome"/>
</dbReference>
<reference evidence="1 2" key="1">
    <citation type="journal article" date="2010" name="Proc. Natl. Acad. Sci. U.S.A.">
        <title>A Nitrospira metagenome illuminates the physiology and evolution of globally important nitrite-oxidizing bacteria.</title>
        <authorList>
            <person name="Lucker S."/>
            <person name="Wagner M."/>
            <person name="Maixner F."/>
            <person name="Pelletier E."/>
            <person name="Koch H."/>
            <person name="Vacherie B."/>
            <person name="Rattei T."/>
            <person name="Sinninghe Damste J."/>
            <person name="Spieck E."/>
            <person name="Le Paslier D."/>
            <person name="Daims H."/>
        </authorList>
    </citation>
    <scope>NUCLEOTIDE SEQUENCE [LARGE SCALE GENOMIC DNA]</scope>
</reference>
<accession>D8PII0</accession>
<keyword evidence="2" id="KW-1185">Reference proteome</keyword>
<dbReference type="EMBL" id="FP929003">
    <property type="protein sequence ID" value="CBK43067.1"/>
    <property type="molecule type" value="Genomic_DNA"/>
</dbReference>
<protein>
    <submittedName>
        <fullName evidence="1">Uncharacterized protein</fullName>
    </submittedName>
</protein>
<dbReference type="AlphaFoldDB" id="D8PII0"/>
<dbReference type="STRING" id="330214.NIDE3381"/>